<accession>A0A8H4A9H8</accession>
<sequence length="208" mass="24341">MLGPKDLVVNLNTGLSEESLTRVENKDSIFESYQIDEMDGFVDLEIDKSTKEKGEISKSRDLAKTEDTSCGVIDKFDLKKEKEVERWHIELEEIMDNETIDKTIEKLSNDAKFDLNKEQENALEILHKEVAAECDALIQKLAPREKKPTREPERYEVEENEDKGVKVEIEFLSTYLKFTKGDHTNIMEDLRDYQTKIRTEEDIKREEY</sequence>
<dbReference type="Proteomes" id="UP000439903">
    <property type="component" value="Unassembled WGS sequence"/>
</dbReference>
<evidence type="ECO:0000313" key="2">
    <source>
        <dbReference type="Proteomes" id="UP000439903"/>
    </source>
</evidence>
<dbReference type="AlphaFoldDB" id="A0A8H4A9H8"/>
<proteinExistence type="predicted"/>
<dbReference type="EMBL" id="WTPW01000946">
    <property type="protein sequence ID" value="KAF0468058.1"/>
    <property type="molecule type" value="Genomic_DNA"/>
</dbReference>
<evidence type="ECO:0000313" key="1">
    <source>
        <dbReference type="EMBL" id="KAF0468058.1"/>
    </source>
</evidence>
<protein>
    <submittedName>
        <fullName evidence="1">Uncharacterized protein</fullName>
    </submittedName>
</protein>
<gene>
    <name evidence="1" type="ORF">F8M41_025869</name>
</gene>
<name>A0A8H4A9H8_GIGMA</name>
<reference evidence="1 2" key="1">
    <citation type="journal article" date="2019" name="Environ. Microbiol.">
        <title>At the nexus of three kingdoms: the genome of the mycorrhizal fungus Gigaspora margarita provides insights into plant, endobacterial and fungal interactions.</title>
        <authorList>
            <person name="Venice F."/>
            <person name="Ghignone S."/>
            <person name="Salvioli di Fossalunga A."/>
            <person name="Amselem J."/>
            <person name="Novero M."/>
            <person name="Xianan X."/>
            <person name="Sedzielewska Toro K."/>
            <person name="Morin E."/>
            <person name="Lipzen A."/>
            <person name="Grigoriev I.V."/>
            <person name="Henrissat B."/>
            <person name="Martin F.M."/>
            <person name="Bonfante P."/>
        </authorList>
    </citation>
    <scope>NUCLEOTIDE SEQUENCE [LARGE SCALE GENOMIC DNA]</scope>
    <source>
        <strain evidence="1 2">BEG34</strain>
    </source>
</reference>
<keyword evidence="2" id="KW-1185">Reference proteome</keyword>
<organism evidence="1 2">
    <name type="scientific">Gigaspora margarita</name>
    <dbReference type="NCBI Taxonomy" id="4874"/>
    <lineage>
        <taxon>Eukaryota</taxon>
        <taxon>Fungi</taxon>
        <taxon>Fungi incertae sedis</taxon>
        <taxon>Mucoromycota</taxon>
        <taxon>Glomeromycotina</taxon>
        <taxon>Glomeromycetes</taxon>
        <taxon>Diversisporales</taxon>
        <taxon>Gigasporaceae</taxon>
        <taxon>Gigaspora</taxon>
    </lineage>
</organism>
<comment type="caution">
    <text evidence="1">The sequence shown here is derived from an EMBL/GenBank/DDBJ whole genome shotgun (WGS) entry which is preliminary data.</text>
</comment>